<reference evidence="2" key="1">
    <citation type="submission" date="2020-05" db="EMBL/GenBank/DDBJ databases">
        <authorList>
            <person name="Chiriac C."/>
            <person name="Salcher M."/>
            <person name="Ghai R."/>
            <person name="Kavagutti S V."/>
        </authorList>
    </citation>
    <scope>NUCLEOTIDE SEQUENCE</scope>
</reference>
<dbReference type="CDD" id="cd03450">
    <property type="entry name" value="NodN"/>
    <property type="match status" value="1"/>
</dbReference>
<accession>A0A6J7PEE6</accession>
<feature type="domain" description="MaoC-like" evidence="1">
    <location>
        <begin position="23"/>
        <end position="135"/>
    </location>
</feature>
<dbReference type="InterPro" id="IPR029069">
    <property type="entry name" value="HotDog_dom_sf"/>
</dbReference>
<dbReference type="EMBL" id="CAFBOG010000320">
    <property type="protein sequence ID" value="CAB5001553.1"/>
    <property type="molecule type" value="Genomic_DNA"/>
</dbReference>
<dbReference type="Gene3D" id="3.10.129.10">
    <property type="entry name" value="Hotdog Thioesterase"/>
    <property type="match status" value="1"/>
</dbReference>
<protein>
    <submittedName>
        <fullName evidence="2">Unannotated protein</fullName>
    </submittedName>
</protein>
<evidence type="ECO:0000259" key="1">
    <source>
        <dbReference type="Pfam" id="PF01575"/>
    </source>
</evidence>
<dbReference type="Pfam" id="PF01575">
    <property type="entry name" value="MaoC_dehydratas"/>
    <property type="match status" value="1"/>
</dbReference>
<dbReference type="InterPro" id="IPR039375">
    <property type="entry name" value="NodN-like"/>
</dbReference>
<evidence type="ECO:0000313" key="2">
    <source>
        <dbReference type="EMBL" id="CAB5001553.1"/>
    </source>
</evidence>
<organism evidence="2">
    <name type="scientific">freshwater metagenome</name>
    <dbReference type="NCBI Taxonomy" id="449393"/>
    <lineage>
        <taxon>unclassified sequences</taxon>
        <taxon>metagenomes</taxon>
        <taxon>ecological metagenomes</taxon>
    </lineage>
</organism>
<dbReference type="InterPro" id="IPR002539">
    <property type="entry name" value="MaoC-like_dom"/>
</dbReference>
<sequence>MSDPEASTVVASPADLLGLAGADLGVTPWAAVTQDQVNLFADATGDHQWIHVDVARATAESPFGGPIAHGYLTLSLVNLFLPQLLQVNGTSMGVNVGLDKVRFPAPVPTGSLLRGRGQIISVEEAKGGVQATVRVTIEIQGPQGEPSAKPACVADTVSRFFP</sequence>
<gene>
    <name evidence="2" type="ORF">UFOPK3914_02174</name>
</gene>
<dbReference type="PANTHER" id="PTHR42993:SF1">
    <property type="entry name" value="MAOC-LIKE DEHYDRATASE DOMAIN-CONTAINING PROTEIN"/>
    <property type="match status" value="1"/>
</dbReference>
<name>A0A6J7PEE6_9ZZZZ</name>
<dbReference type="AlphaFoldDB" id="A0A6J7PEE6"/>
<dbReference type="PANTHER" id="PTHR42993">
    <property type="entry name" value="MAOC-LIKE DEHYDRATASE DOMAIN-CONTAINING PROTEIN"/>
    <property type="match status" value="1"/>
</dbReference>
<dbReference type="SUPFAM" id="SSF54637">
    <property type="entry name" value="Thioesterase/thiol ester dehydrase-isomerase"/>
    <property type="match status" value="1"/>
</dbReference>
<proteinExistence type="predicted"/>